<evidence type="ECO:0000313" key="7">
    <source>
        <dbReference type="Proteomes" id="UP000539350"/>
    </source>
</evidence>
<dbReference type="SMART" id="SM00419">
    <property type="entry name" value="HTH_CRP"/>
    <property type="match status" value="1"/>
</dbReference>
<dbReference type="GO" id="GO:0003677">
    <property type="term" value="F:DNA binding"/>
    <property type="evidence" value="ECO:0007669"/>
    <property type="project" value="UniProtKB-KW"/>
</dbReference>
<dbReference type="RefSeq" id="WP_182174644.1">
    <property type="nucleotide sequence ID" value="NZ_JACFXU010000017.1"/>
</dbReference>
<proteinExistence type="predicted"/>
<sequence>MLKPQVVNAIPNIEDFLTHCHQRSYKAKSIILQEGGNCDTLYLILDGSVSIQVHDEEHSEQLLVVSYLNIGDFFGEMGLFEDGPEVRSAVVTAKSDCMVAEISYQRFHQIRSQFPDILYCIARQMANRLRQTTHKLKNLAFVDVSGRIAHTLLDLSKQPDAMTHPDGMQIKITRQELGKIVGCSREMAGRVLKLLEQDGLVSVTGKTMVVYGTR</sequence>
<evidence type="ECO:0000259" key="4">
    <source>
        <dbReference type="PROSITE" id="PS50042"/>
    </source>
</evidence>
<dbReference type="AlphaFoldDB" id="A0A7W2YKG1"/>
<dbReference type="EMBL" id="JACFXU010000017">
    <property type="protein sequence ID" value="MBA6414082.1"/>
    <property type="molecule type" value="Genomic_DNA"/>
</dbReference>
<keyword evidence="2" id="KW-0238">DNA-binding</keyword>
<dbReference type="PRINTS" id="PR00034">
    <property type="entry name" value="HTHCRP"/>
</dbReference>
<dbReference type="CDD" id="cd00092">
    <property type="entry name" value="HTH_CRP"/>
    <property type="match status" value="1"/>
</dbReference>
<keyword evidence="3" id="KW-0804">Transcription</keyword>
<gene>
    <name evidence="6" type="primary">crp</name>
    <name evidence="6" type="ORF">H2508_13265</name>
</gene>
<dbReference type="SUPFAM" id="SSF51206">
    <property type="entry name" value="cAMP-binding domain-like"/>
    <property type="match status" value="1"/>
</dbReference>
<dbReference type="InterPro" id="IPR050397">
    <property type="entry name" value="Env_Response_Regulators"/>
</dbReference>
<dbReference type="NCBIfam" id="NF008732">
    <property type="entry name" value="PRK11753.1"/>
    <property type="match status" value="1"/>
</dbReference>
<reference evidence="6 7" key="1">
    <citation type="submission" date="2020-07" db="EMBL/GenBank/DDBJ databases">
        <title>Halieaceae bacterium, F7430, whole genome shotgun sequencing project.</title>
        <authorList>
            <person name="Jiang S."/>
            <person name="Liu Z.W."/>
            <person name="Du Z.J."/>
        </authorList>
    </citation>
    <scope>NUCLEOTIDE SEQUENCE [LARGE SCALE GENOMIC DNA]</scope>
    <source>
        <strain evidence="6 7">F7430</strain>
    </source>
</reference>
<dbReference type="InterPro" id="IPR012318">
    <property type="entry name" value="HTH_CRP"/>
</dbReference>
<evidence type="ECO:0000256" key="1">
    <source>
        <dbReference type="ARBA" id="ARBA00023015"/>
    </source>
</evidence>
<dbReference type="PROSITE" id="PS00889">
    <property type="entry name" value="CNMP_BINDING_2"/>
    <property type="match status" value="1"/>
</dbReference>
<keyword evidence="1" id="KW-0805">Transcription regulation</keyword>
<dbReference type="GO" id="GO:0005829">
    <property type="term" value="C:cytosol"/>
    <property type="evidence" value="ECO:0007669"/>
    <property type="project" value="TreeGrafter"/>
</dbReference>
<dbReference type="PROSITE" id="PS50042">
    <property type="entry name" value="CNMP_BINDING_3"/>
    <property type="match status" value="1"/>
</dbReference>
<dbReference type="SUPFAM" id="SSF46785">
    <property type="entry name" value="Winged helix' DNA-binding domain"/>
    <property type="match status" value="1"/>
</dbReference>
<dbReference type="SMART" id="SM00100">
    <property type="entry name" value="cNMP"/>
    <property type="match status" value="1"/>
</dbReference>
<feature type="domain" description="Cyclic nucleotide-binding" evidence="4">
    <location>
        <begin position="23"/>
        <end position="128"/>
    </location>
</feature>
<dbReference type="Gene3D" id="2.60.120.10">
    <property type="entry name" value="Jelly Rolls"/>
    <property type="match status" value="1"/>
</dbReference>
<dbReference type="InterPro" id="IPR018488">
    <property type="entry name" value="cNMP-bd_CS"/>
</dbReference>
<dbReference type="Pfam" id="PF13545">
    <property type="entry name" value="HTH_Crp_2"/>
    <property type="match status" value="1"/>
</dbReference>
<dbReference type="Proteomes" id="UP000539350">
    <property type="component" value="Unassembled WGS sequence"/>
</dbReference>
<dbReference type="InterPro" id="IPR036388">
    <property type="entry name" value="WH-like_DNA-bd_sf"/>
</dbReference>
<dbReference type="GO" id="GO:0003700">
    <property type="term" value="F:DNA-binding transcription factor activity"/>
    <property type="evidence" value="ECO:0007669"/>
    <property type="project" value="InterPro"/>
</dbReference>
<dbReference type="InterPro" id="IPR036390">
    <property type="entry name" value="WH_DNA-bd_sf"/>
</dbReference>
<evidence type="ECO:0000313" key="6">
    <source>
        <dbReference type="EMBL" id="MBA6414082.1"/>
    </source>
</evidence>
<dbReference type="InterPro" id="IPR018335">
    <property type="entry name" value="Tscrpt_reg_HTH_Crp-type_CS"/>
</dbReference>
<comment type="caution">
    <text evidence="6">The sequence shown here is derived from an EMBL/GenBank/DDBJ whole genome shotgun (WGS) entry which is preliminary data.</text>
</comment>
<dbReference type="InterPro" id="IPR000595">
    <property type="entry name" value="cNMP-bd_dom"/>
</dbReference>
<dbReference type="Pfam" id="PF00027">
    <property type="entry name" value="cNMP_binding"/>
    <property type="match status" value="1"/>
</dbReference>
<evidence type="ECO:0000259" key="5">
    <source>
        <dbReference type="PROSITE" id="PS51063"/>
    </source>
</evidence>
<evidence type="ECO:0000256" key="2">
    <source>
        <dbReference type="ARBA" id="ARBA00023125"/>
    </source>
</evidence>
<protein>
    <submittedName>
        <fullName evidence="6">cAMP-activated global transcriptional regulator CRP</fullName>
    </submittedName>
</protein>
<organism evidence="6 7">
    <name type="scientific">Sediminihaliea albiluteola</name>
    <dbReference type="NCBI Taxonomy" id="2758564"/>
    <lineage>
        <taxon>Bacteria</taxon>
        <taxon>Pseudomonadati</taxon>
        <taxon>Pseudomonadota</taxon>
        <taxon>Gammaproteobacteria</taxon>
        <taxon>Cellvibrionales</taxon>
        <taxon>Halieaceae</taxon>
        <taxon>Sediminihaliea</taxon>
    </lineage>
</organism>
<dbReference type="PANTHER" id="PTHR24567">
    <property type="entry name" value="CRP FAMILY TRANSCRIPTIONAL REGULATORY PROTEIN"/>
    <property type="match status" value="1"/>
</dbReference>
<dbReference type="FunFam" id="1.10.10.10:FF:000006">
    <property type="entry name" value="cAMP-activated global transcriptional regulator CRP"/>
    <property type="match status" value="1"/>
</dbReference>
<dbReference type="InterPro" id="IPR014710">
    <property type="entry name" value="RmlC-like_jellyroll"/>
</dbReference>
<dbReference type="PROSITE" id="PS51063">
    <property type="entry name" value="HTH_CRP_2"/>
    <property type="match status" value="1"/>
</dbReference>
<dbReference type="Gene3D" id="1.10.10.10">
    <property type="entry name" value="Winged helix-like DNA-binding domain superfamily/Winged helix DNA-binding domain"/>
    <property type="match status" value="1"/>
</dbReference>
<name>A0A7W2YKG1_9GAMM</name>
<feature type="domain" description="HTH crp-type" evidence="5">
    <location>
        <begin position="142"/>
        <end position="214"/>
    </location>
</feature>
<dbReference type="PANTHER" id="PTHR24567:SF68">
    <property type="entry name" value="DNA-BINDING TRANSCRIPTIONAL DUAL REGULATOR CRP"/>
    <property type="match status" value="1"/>
</dbReference>
<dbReference type="InterPro" id="IPR018490">
    <property type="entry name" value="cNMP-bd_dom_sf"/>
</dbReference>
<evidence type="ECO:0000256" key="3">
    <source>
        <dbReference type="ARBA" id="ARBA00023163"/>
    </source>
</evidence>
<keyword evidence="7" id="KW-1185">Reference proteome</keyword>
<accession>A0A7W2YKG1</accession>
<dbReference type="CDD" id="cd00038">
    <property type="entry name" value="CAP_ED"/>
    <property type="match status" value="1"/>
</dbReference>
<dbReference type="PROSITE" id="PS00042">
    <property type="entry name" value="HTH_CRP_1"/>
    <property type="match status" value="1"/>
</dbReference>